<comment type="caution">
    <text evidence="2">The sequence shown here is derived from an EMBL/GenBank/DDBJ whole genome shotgun (WGS) entry which is preliminary data.</text>
</comment>
<dbReference type="EMBL" id="JBHSAQ010000011">
    <property type="protein sequence ID" value="MFC3959242.1"/>
    <property type="molecule type" value="Genomic_DNA"/>
</dbReference>
<dbReference type="Proteomes" id="UP001595846">
    <property type="component" value="Unassembled WGS sequence"/>
</dbReference>
<protein>
    <submittedName>
        <fullName evidence="2">Uncharacterized protein</fullName>
    </submittedName>
</protein>
<gene>
    <name evidence="2" type="ORF">ACFOUR_12825</name>
</gene>
<dbReference type="RefSeq" id="WP_256532789.1">
    <property type="nucleotide sequence ID" value="NZ_CP101824.1"/>
</dbReference>
<sequence length="519" mass="59656">MPSLRRSEYYPWFADSSANLPKDRFLNKDFLKSERERIEHARQWDTKYREADRGDKLDEYITYVIPVDMSKILKKEVNERGFKILGTSALRNSAQLEKLALFPEDMQLPDDYSLIRIFEPEKEIVLFKGDVYGTDAIIVEDFESLSIDYLYQNVNSSDIDMFDLLGEWLGGDDLMTHSIHAPMISSPQNITGTGGIGSCSLSPTTRFAKTLNKQVARILPPEYTEYNPPSRDTSGFSERHSKGRGRKIVYNTAEKIPNANSHVGLKSGDSYEYVHMEAKHRTTFPGEYSYLGNVVPDGGRDLHVAQDTLEHFTQNEITISSFDELKEADVDLSRVNDSIVDYEDVWINVVEARQVMPDVGDQRADQEKWIRDLTKDWEIFLPQMGFNDTVHHLAELRAEQTYKNLLRLAQQFARSDKREQVTDQDMKDAHWNFKAQAERLLGTDLIKDAAQGIKGSHSTDRESVVHTFLKSKPCVRNELVSRLLDTSKFNKGKKTEKYIQRMIDRGYLYKSPDGKLHPT</sequence>
<name>A0ABD5NQ95_9EURY</name>
<feature type="region of interest" description="Disordered" evidence="1">
    <location>
        <begin position="222"/>
        <end position="243"/>
    </location>
</feature>
<evidence type="ECO:0000313" key="2">
    <source>
        <dbReference type="EMBL" id="MFC3959242.1"/>
    </source>
</evidence>
<organism evidence="2 3">
    <name type="scientific">Halovivax cerinus</name>
    <dbReference type="NCBI Taxonomy" id="1487865"/>
    <lineage>
        <taxon>Archaea</taxon>
        <taxon>Methanobacteriati</taxon>
        <taxon>Methanobacteriota</taxon>
        <taxon>Stenosarchaea group</taxon>
        <taxon>Halobacteria</taxon>
        <taxon>Halobacteriales</taxon>
        <taxon>Natrialbaceae</taxon>
        <taxon>Halovivax</taxon>
    </lineage>
</organism>
<evidence type="ECO:0000256" key="1">
    <source>
        <dbReference type="SAM" id="MobiDB-lite"/>
    </source>
</evidence>
<dbReference type="AlphaFoldDB" id="A0ABD5NQ95"/>
<reference evidence="2 3" key="1">
    <citation type="journal article" date="2019" name="Int. J. Syst. Evol. Microbiol.">
        <title>The Global Catalogue of Microorganisms (GCM) 10K type strain sequencing project: providing services to taxonomists for standard genome sequencing and annotation.</title>
        <authorList>
            <consortium name="The Broad Institute Genomics Platform"/>
            <consortium name="The Broad Institute Genome Sequencing Center for Infectious Disease"/>
            <person name="Wu L."/>
            <person name="Ma J."/>
        </authorList>
    </citation>
    <scope>NUCLEOTIDE SEQUENCE [LARGE SCALE GENOMIC DNA]</scope>
    <source>
        <strain evidence="2 3">IBRC-M 10256</strain>
    </source>
</reference>
<proteinExistence type="predicted"/>
<evidence type="ECO:0000313" key="3">
    <source>
        <dbReference type="Proteomes" id="UP001595846"/>
    </source>
</evidence>
<accession>A0ABD5NQ95</accession>
<dbReference type="GeneID" id="73901895"/>
<keyword evidence="3" id="KW-1185">Reference proteome</keyword>